<feature type="domain" description="Major facilitator superfamily (MFS) profile" evidence="8">
    <location>
        <begin position="168"/>
        <end position="665"/>
    </location>
</feature>
<feature type="transmembrane region" description="Helical" evidence="7">
    <location>
        <begin position="640"/>
        <end position="660"/>
    </location>
</feature>
<evidence type="ECO:0000256" key="2">
    <source>
        <dbReference type="ARBA" id="ARBA00022448"/>
    </source>
</evidence>
<proteinExistence type="predicted"/>
<keyword evidence="3 7" id="KW-0812">Transmembrane</keyword>
<accession>A0AAJ0HXB6</accession>
<feature type="compositionally biased region" description="Basic residues" evidence="6">
    <location>
        <begin position="72"/>
        <end position="81"/>
    </location>
</feature>
<evidence type="ECO:0000256" key="6">
    <source>
        <dbReference type="SAM" id="MobiDB-lite"/>
    </source>
</evidence>
<name>A0AAJ0HXB6_9PEZI</name>
<feature type="transmembrane region" description="Helical" evidence="7">
    <location>
        <begin position="206"/>
        <end position="227"/>
    </location>
</feature>
<dbReference type="GO" id="GO:0022857">
    <property type="term" value="F:transmembrane transporter activity"/>
    <property type="evidence" value="ECO:0007669"/>
    <property type="project" value="InterPro"/>
</dbReference>
<evidence type="ECO:0000259" key="8">
    <source>
        <dbReference type="PROSITE" id="PS50850"/>
    </source>
</evidence>
<feature type="compositionally biased region" description="Acidic residues" evidence="6">
    <location>
        <begin position="120"/>
        <end position="129"/>
    </location>
</feature>
<dbReference type="EMBL" id="JAUIQD010000001">
    <property type="protein sequence ID" value="KAK3364610.1"/>
    <property type="molecule type" value="Genomic_DNA"/>
</dbReference>
<evidence type="ECO:0000256" key="3">
    <source>
        <dbReference type="ARBA" id="ARBA00022692"/>
    </source>
</evidence>
<feature type="transmembrane region" description="Helical" evidence="7">
    <location>
        <begin position="296"/>
        <end position="318"/>
    </location>
</feature>
<dbReference type="AlphaFoldDB" id="A0AAJ0HXB6"/>
<evidence type="ECO:0000256" key="4">
    <source>
        <dbReference type="ARBA" id="ARBA00022989"/>
    </source>
</evidence>
<dbReference type="InterPro" id="IPR001958">
    <property type="entry name" value="Tet-R_TetA/multi-R_MdtG-like"/>
</dbReference>
<feature type="transmembrane region" description="Helical" evidence="7">
    <location>
        <begin position="569"/>
        <end position="592"/>
    </location>
</feature>
<keyword evidence="10" id="KW-1185">Reference proteome</keyword>
<evidence type="ECO:0000256" key="7">
    <source>
        <dbReference type="SAM" id="Phobius"/>
    </source>
</evidence>
<feature type="compositionally biased region" description="Acidic residues" evidence="6">
    <location>
        <begin position="671"/>
        <end position="680"/>
    </location>
</feature>
<feature type="transmembrane region" description="Helical" evidence="7">
    <location>
        <begin position="529"/>
        <end position="549"/>
    </location>
</feature>
<comment type="caution">
    <text evidence="9">The sequence shown here is derived from an EMBL/GenBank/DDBJ whole genome shotgun (WGS) entry which is preliminary data.</text>
</comment>
<dbReference type="InterPro" id="IPR036259">
    <property type="entry name" value="MFS_trans_sf"/>
</dbReference>
<evidence type="ECO:0000256" key="5">
    <source>
        <dbReference type="ARBA" id="ARBA00023136"/>
    </source>
</evidence>
<keyword evidence="5 7" id="KW-0472">Membrane</keyword>
<feature type="transmembrane region" description="Helical" evidence="7">
    <location>
        <begin position="457"/>
        <end position="478"/>
    </location>
</feature>
<feature type="transmembrane region" description="Helical" evidence="7">
    <location>
        <begin position="239"/>
        <end position="255"/>
    </location>
</feature>
<dbReference type="InterPro" id="IPR020846">
    <property type="entry name" value="MFS_dom"/>
</dbReference>
<dbReference type="CDD" id="cd17330">
    <property type="entry name" value="MFS_SLC46_TetA_like"/>
    <property type="match status" value="1"/>
</dbReference>
<feature type="transmembrane region" description="Helical" evidence="7">
    <location>
        <begin position="498"/>
        <end position="517"/>
    </location>
</feature>
<dbReference type="InterPro" id="IPR011701">
    <property type="entry name" value="MFS"/>
</dbReference>
<dbReference type="Pfam" id="PF07690">
    <property type="entry name" value="MFS_1"/>
    <property type="match status" value="1"/>
</dbReference>
<feature type="region of interest" description="Disordered" evidence="6">
    <location>
        <begin position="392"/>
        <end position="423"/>
    </location>
</feature>
<reference evidence="9" key="1">
    <citation type="journal article" date="2023" name="Mol. Phylogenet. Evol.">
        <title>Genome-scale phylogeny and comparative genomics of the fungal order Sordariales.</title>
        <authorList>
            <person name="Hensen N."/>
            <person name="Bonometti L."/>
            <person name="Westerberg I."/>
            <person name="Brannstrom I.O."/>
            <person name="Guillou S."/>
            <person name="Cros-Aarteil S."/>
            <person name="Calhoun S."/>
            <person name="Haridas S."/>
            <person name="Kuo A."/>
            <person name="Mondo S."/>
            <person name="Pangilinan J."/>
            <person name="Riley R."/>
            <person name="LaButti K."/>
            <person name="Andreopoulos B."/>
            <person name="Lipzen A."/>
            <person name="Chen C."/>
            <person name="Yan M."/>
            <person name="Daum C."/>
            <person name="Ng V."/>
            <person name="Clum A."/>
            <person name="Steindorff A."/>
            <person name="Ohm R.A."/>
            <person name="Martin F."/>
            <person name="Silar P."/>
            <person name="Natvig D.O."/>
            <person name="Lalanne C."/>
            <person name="Gautier V."/>
            <person name="Ament-Velasquez S.L."/>
            <person name="Kruys A."/>
            <person name="Hutchinson M.I."/>
            <person name="Powell A.J."/>
            <person name="Barry K."/>
            <person name="Miller A.N."/>
            <person name="Grigoriev I.V."/>
            <person name="Debuchy R."/>
            <person name="Gladieux P."/>
            <person name="Hiltunen Thoren M."/>
            <person name="Johannesson H."/>
        </authorList>
    </citation>
    <scope>NUCLEOTIDE SEQUENCE</scope>
    <source>
        <strain evidence="9">CBS 955.72</strain>
    </source>
</reference>
<dbReference type="Proteomes" id="UP001275084">
    <property type="component" value="Unassembled WGS sequence"/>
</dbReference>
<evidence type="ECO:0000256" key="1">
    <source>
        <dbReference type="ARBA" id="ARBA00004141"/>
    </source>
</evidence>
<keyword evidence="4 7" id="KW-1133">Transmembrane helix</keyword>
<feature type="compositionally biased region" description="Low complexity" evidence="6">
    <location>
        <begin position="8"/>
        <end position="22"/>
    </location>
</feature>
<feature type="region of interest" description="Disordered" evidence="6">
    <location>
        <begin position="1"/>
        <end position="163"/>
    </location>
</feature>
<gene>
    <name evidence="9" type="ORF">B0T25DRAFT_530610</name>
</gene>
<dbReference type="GO" id="GO:0016020">
    <property type="term" value="C:membrane"/>
    <property type="evidence" value="ECO:0007669"/>
    <property type="project" value="UniProtKB-SubCell"/>
</dbReference>
<dbReference type="PANTHER" id="PTHR23504">
    <property type="entry name" value="MAJOR FACILITATOR SUPERFAMILY DOMAIN-CONTAINING PROTEIN 10"/>
    <property type="match status" value="1"/>
</dbReference>
<dbReference type="PANTHER" id="PTHR23504:SF39">
    <property type="entry name" value="TRANSPORTER, PUTATIVE (AFU_ORTHOLOGUE AFUA_6G03860)-RELATED"/>
    <property type="match status" value="1"/>
</dbReference>
<feature type="region of interest" description="Disordered" evidence="6">
    <location>
        <begin position="671"/>
        <end position="696"/>
    </location>
</feature>
<organism evidence="9 10">
    <name type="scientific">Lasiosphaeria hispida</name>
    <dbReference type="NCBI Taxonomy" id="260671"/>
    <lineage>
        <taxon>Eukaryota</taxon>
        <taxon>Fungi</taxon>
        <taxon>Dikarya</taxon>
        <taxon>Ascomycota</taxon>
        <taxon>Pezizomycotina</taxon>
        <taxon>Sordariomycetes</taxon>
        <taxon>Sordariomycetidae</taxon>
        <taxon>Sordariales</taxon>
        <taxon>Lasiosphaeriaceae</taxon>
        <taxon>Lasiosphaeria</taxon>
    </lineage>
</organism>
<feature type="compositionally biased region" description="Low complexity" evidence="6">
    <location>
        <begin position="681"/>
        <end position="696"/>
    </location>
</feature>
<sequence length="696" mass="74078">MVHTGLVAATATATASTSSPPANMSRPRRLPSSGSFHAGAPFPQLQLSPYDEPQASLSKRRRKSSTADIRPLRRQSTHKYHTFPTPPPKTPSEQQPPIQHPNAWFASPAPPSDGSSSSYEPDDDDDDDVDPHTHVASYFDGRRKRRRSHGSDGSEPGSHSSTPLPWKQLGLLALLSLAEQTALNSIGPYLPTMVASFGEIPAGEEGLYVGLLASAFALAQLTTNLLWGWLSDRVGRKPVMLLGTGLLMVCFVFFGFCRNYVQLLCVHVAMGLLNGNAAVVPTCLGEVTDRTNQSKAFTWLPVMYSLGSITGPALGGLLVGTVGESTYPFLAPNILGAGLLLASVVVLGIWFEETLDGVDKKASGVGLGWIERLCRPCARCFGRREKERRLSGWSARWPTSGQTAHTHGADSGDDGSDEASIDESQGLLTSSVEGAETGDSKLTDEQKSAFRQLANHTTLTVLITYLVFQLANISFNSLYPIFASAPAPTGRELGPGTIGLSLSLAGLATILFQVFLFQPLKARMGNLGTYRWSLLGIAISMALMPWIGYENEQQPWLGLGTGKVWLYGELGFILVVKNICAVGGLSSVMLLITNSAPSHETLGTLNGIAQTLSAAGRSVGPFLSGGLFTLSTHVRPKGEVLAWGLFAGIALLGWLGTLLIRGAGLESADWMGDDVDEDESGGSASEEPAATATESR</sequence>
<dbReference type="PROSITE" id="PS50850">
    <property type="entry name" value="MFS"/>
    <property type="match status" value="1"/>
</dbReference>
<evidence type="ECO:0000313" key="10">
    <source>
        <dbReference type="Proteomes" id="UP001275084"/>
    </source>
</evidence>
<reference evidence="9" key="2">
    <citation type="submission" date="2023-06" db="EMBL/GenBank/DDBJ databases">
        <authorList>
            <consortium name="Lawrence Berkeley National Laboratory"/>
            <person name="Haridas S."/>
            <person name="Hensen N."/>
            <person name="Bonometti L."/>
            <person name="Westerberg I."/>
            <person name="Brannstrom I.O."/>
            <person name="Guillou S."/>
            <person name="Cros-Aarteil S."/>
            <person name="Calhoun S."/>
            <person name="Kuo A."/>
            <person name="Mondo S."/>
            <person name="Pangilinan J."/>
            <person name="Riley R."/>
            <person name="Labutti K."/>
            <person name="Andreopoulos B."/>
            <person name="Lipzen A."/>
            <person name="Chen C."/>
            <person name="Yanf M."/>
            <person name="Daum C."/>
            <person name="Ng V."/>
            <person name="Clum A."/>
            <person name="Steindorff A."/>
            <person name="Ohm R."/>
            <person name="Martin F."/>
            <person name="Silar P."/>
            <person name="Natvig D."/>
            <person name="Lalanne C."/>
            <person name="Gautier V."/>
            <person name="Ament-Velasquez S.L."/>
            <person name="Kruys A."/>
            <person name="Hutchinson M.I."/>
            <person name="Powell A.J."/>
            <person name="Barry K."/>
            <person name="Miller A.N."/>
            <person name="Grigoriev I.V."/>
            <person name="Debuchy R."/>
            <person name="Gladieux P."/>
            <person name="Thoren M.H."/>
            <person name="Johannesson H."/>
        </authorList>
    </citation>
    <scope>NUCLEOTIDE SEQUENCE</scope>
    <source>
        <strain evidence="9">CBS 955.72</strain>
    </source>
</reference>
<feature type="transmembrane region" description="Helical" evidence="7">
    <location>
        <begin position="330"/>
        <end position="351"/>
    </location>
</feature>
<evidence type="ECO:0000313" key="9">
    <source>
        <dbReference type="EMBL" id="KAK3364610.1"/>
    </source>
</evidence>
<feature type="compositionally biased region" description="Acidic residues" evidence="6">
    <location>
        <begin position="411"/>
        <end position="421"/>
    </location>
</feature>
<dbReference type="Gene3D" id="1.20.1250.20">
    <property type="entry name" value="MFS general substrate transporter like domains"/>
    <property type="match status" value="1"/>
</dbReference>
<keyword evidence="2" id="KW-0813">Transport</keyword>
<dbReference type="SUPFAM" id="SSF103473">
    <property type="entry name" value="MFS general substrate transporter"/>
    <property type="match status" value="1"/>
</dbReference>
<comment type="subcellular location">
    <subcellularLocation>
        <location evidence="1">Membrane</location>
        <topology evidence="1">Multi-pass membrane protein</topology>
    </subcellularLocation>
</comment>
<protein>
    <submittedName>
        <fullName evidence="9">Major facilitator superfamily domain-containing protein</fullName>
    </submittedName>
</protein>
<dbReference type="PRINTS" id="PR01035">
    <property type="entry name" value="TCRTETA"/>
</dbReference>